<dbReference type="GO" id="GO:0016740">
    <property type="term" value="F:transferase activity"/>
    <property type="evidence" value="ECO:0007669"/>
    <property type="project" value="UniProtKB-KW"/>
</dbReference>
<gene>
    <name evidence="1" type="ORF">HQN79_09530</name>
</gene>
<dbReference type="InterPro" id="IPR016181">
    <property type="entry name" value="Acyl_CoA_acyltransferase"/>
</dbReference>
<dbReference type="PANTHER" id="PTHR47017">
    <property type="entry name" value="ACYL-COA"/>
    <property type="match status" value="1"/>
</dbReference>
<evidence type="ECO:0000313" key="1">
    <source>
        <dbReference type="EMBL" id="QKI90345.1"/>
    </source>
</evidence>
<accession>A0A7D4T2E9</accession>
<dbReference type="AlphaFoldDB" id="A0A7D4T2E9"/>
<keyword evidence="1" id="KW-0808">Transferase</keyword>
<dbReference type="Pfam" id="PF04339">
    <property type="entry name" value="FemAB_like"/>
    <property type="match status" value="1"/>
</dbReference>
<dbReference type="SUPFAM" id="SSF55729">
    <property type="entry name" value="Acyl-CoA N-acyltransferases (Nat)"/>
    <property type="match status" value="1"/>
</dbReference>
<dbReference type="PANTHER" id="PTHR47017:SF1">
    <property type="entry name" value="ACYL-COA"/>
    <property type="match status" value="1"/>
</dbReference>
<keyword evidence="2" id="KW-1185">Reference proteome</keyword>
<organism evidence="1 2">
    <name type="scientific">Thiomicrorhabdus xiamenensis</name>
    <dbReference type="NCBI Taxonomy" id="2739063"/>
    <lineage>
        <taxon>Bacteria</taxon>
        <taxon>Pseudomonadati</taxon>
        <taxon>Pseudomonadota</taxon>
        <taxon>Gammaproteobacteria</taxon>
        <taxon>Thiotrichales</taxon>
        <taxon>Piscirickettsiaceae</taxon>
        <taxon>Thiomicrorhabdus</taxon>
    </lineage>
</organism>
<protein>
    <submittedName>
        <fullName evidence="1">N-acetyltransferase</fullName>
    </submittedName>
</protein>
<evidence type="ECO:0000313" key="2">
    <source>
        <dbReference type="Proteomes" id="UP000504724"/>
    </source>
</evidence>
<reference evidence="1 2" key="1">
    <citation type="submission" date="2020-05" db="EMBL/GenBank/DDBJ databases">
        <title>Thiomicrorhabdus sediminis sp.nov. and Thiomicrorhabdus xiamenensis sp.nov., novel sulfur-oxidizing bacteria isolated from coastal sediment.</title>
        <authorList>
            <person name="Liu X."/>
        </authorList>
    </citation>
    <scope>NUCLEOTIDE SEQUENCE [LARGE SCALE GENOMIC DNA]</scope>
    <source>
        <strain evidence="1 2">G2</strain>
    </source>
</reference>
<proteinExistence type="predicted"/>
<dbReference type="InterPro" id="IPR007434">
    <property type="entry name" value="FemAB-like"/>
</dbReference>
<dbReference type="Gene3D" id="3.40.630.30">
    <property type="match status" value="1"/>
</dbReference>
<dbReference type="KEGG" id="txa:HQN79_09530"/>
<name>A0A7D4T2E9_9GAMM</name>
<dbReference type="EMBL" id="CP054020">
    <property type="protein sequence ID" value="QKI90345.1"/>
    <property type="molecule type" value="Genomic_DNA"/>
</dbReference>
<dbReference type="Proteomes" id="UP000504724">
    <property type="component" value="Chromosome"/>
</dbReference>
<sequence>MPEKLPEITFEVIDSIDRIDANQWNRLHQSSYPFIQHQYLAALERHGCVSERFGWIPKHLLLRSGGDLIAAMPLYEKHNNYGEFVFDQPWEQAWNSIGLNYYPKLVSAIPYTPARGPRLLIHPDFRNNPQLIEQIIETLKSLSQQQEYSGFHLLFSDEQAELAKQPEILSRHDVQFQWFNQQYRDFDGFLATLKSKKRKNIRRERKSVKEQGIDFRCLDGRQTTDKDWLEFDYFYQKTFLEKWSTPTLNFDFFREIAHTMADKILLVLADKDGETVAGALMFKSDQVLYGRHWGCREQIKDLHFEACFYQGIEFAITHGLQRFEPGAGGEHKIARGFVPVRLQSSHWLTVNPFVEPLNRFIHEEREVIAHYIDDLWQSSPYQETENLQRLAQESEKVTV</sequence>